<proteinExistence type="predicted"/>
<gene>
    <name evidence="2" type="ORF">HNY73_009897</name>
</gene>
<dbReference type="SUPFAM" id="SSF49265">
    <property type="entry name" value="Fibronectin type III"/>
    <property type="match status" value="1"/>
</dbReference>
<dbReference type="InterPro" id="IPR013783">
    <property type="entry name" value="Ig-like_fold"/>
</dbReference>
<comment type="caution">
    <text evidence="2">The sequence shown here is derived from an EMBL/GenBank/DDBJ whole genome shotgun (WGS) entry which is preliminary data.</text>
</comment>
<dbReference type="GO" id="GO:0003712">
    <property type="term" value="F:transcription coregulator activity"/>
    <property type="evidence" value="ECO:0007669"/>
    <property type="project" value="TreeGrafter"/>
</dbReference>
<dbReference type="Proteomes" id="UP000807504">
    <property type="component" value="Unassembled WGS sequence"/>
</dbReference>
<organism evidence="2 3">
    <name type="scientific">Argiope bruennichi</name>
    <name type="common">Wasp spider</name>
    <name type="synonym">Aranea bruennichi</name>
    <dbReference type="NCBI Taxonomy" id="94029"/>
    <lineage>
        <taxon>Eukaryota</taxon>
        <taxon>Metazoa</taxon>
        <taxon>Ecdysozoa</taxon>
        <taxon>Arthropoda</taxon>
        <taxon>Chelicerata</taxon>
        <taxon>Arachnida</taxon>
        <taxon>Araneae</taxon>
        <taxon>Araneomorphae</taxon>
        <taxon>Entelegynae</taxon>
        <taxon>Araneoidea</taxon>
        <taxon>Araneidae</taxon>
        <taxon>Argiope</taxon>
    </lineage>
</organism>
<dbReference type="GO" id="GO:0005667">
    <property type="term" value="C:transcription regulator complex"/>
    <property type="evidence" value="ECO:0007669"/>
    <property type="project" value="TreeGrafter"/>
</dbReference>
<dbReference type="AlphaFoldDB" id="A0A8T0FAV4"/>
<reference evidence="2" key="2">
    <citation type="submission" date="2020-06" db="EMBL/GenBank/DDBJ databases">
        <authorList>
            <person name="Sheffer M."/>
        </authorList>
    </citation>
    <scope>NUCLEOTIDE SEQUENCE</scope>
</reference>
<keyword evidence="3" id="KW-1185">Reference proteome</keyword>
<dbReference type="PANTHER" id="PTHR23210:SF26">
    <property type="entry name" value="ACTIVATING TRANSCRIPTION FACTOR 7-INTERACTING PROTEIN 1"/>
    <property type="match status" value="1"/>
</dbReference>
<sequence length="474" mass="51626">MTETLKKKVMKGKKKAFSLVDDTEPKEEKMDVDTETIKAVDEGKEYIKPLVLKVEPECEDLVKLVVEGIETGNDDDEEFVIMTPEEIRDFLEQKISEQVRDPEINPLLELQKRSQDLLDEIKCKAEEISTVGKSLDTMYKHQVKFLRHVDVFPKMKANNVSVSVDLPLLMDSVPLGSTYKAQGEEAVINIDLTDAKIMSPSVSKTAPGHYSEEAVINKDLNDAKIMIPSVSKTAPGATPVTPNSTPTVPSAISITPIVPNANTTTSAVPNTSVTASAVPNTSATASAVPKTPTSNLTTTVKSLPKLSPKPTGAIECIDLTDDAPSAVVKPVTNSSPLASISLVKHPAPLPPRPFSTPNSVLPNVPPKPRLKVSTEERGIVLQWDMPPSYSPIAAAAYSKLKAFEIFGYQEQKNIVINTLLWKKIGSVKAMSLPMACTLTQFVEGQKYHFAIRAVDIHDRFGAYSDPISIVYKPV</sequence>
<dbReference type="Gene3D" id="2.60.40.10">
    <property type="entry name" value="Immunoglobulins"/>
    <property type="match status" value="1"/>
</dbReference>
<dbReference type="InterPro" id="IPR036116">
    <property type="entry name" value="FN3_sf"/>
</dbReference>
<name>A0A8T0FAV4_ARGBR</name>
<evidence type="ECO:0000313" key="3">
    <source>
        <dbReference type="Proteomes" id="UP000807504"/>
    </source>
</evidence>
<feature type="domain" description="Activating transcription factor 7-interacting protein Fn3" evidence="1">
    <location>
        <begin position="363"/>
        <end position="467"/>
    </location>
</feature>
<reference evidence="2" key="1">
    <citation type="journal article" date="2020" name="bioRxiv">
        <title>Chromosome-level reference genome of the European wasp spider Argiope bruennichi: a resource for studies on range expansion and evolutionary adaptation.</title>
        <authorList>
            <person name="Sheffer M.M."/>
            <person name="Hoppe A."/>
            <person name="Krehenwinkel H."/>
            <person name="Uhl G."/>
            <person name="Kuss A.W."/>
            <person name="Jensen L."/>
            <person name="Jensen C."/>
            <person name="Gillespie R.G."/>
            <person name="Hoff K.J."/>
            <person name="Prost S."/>
        </authorList>
    </citation>
    <scope>NUCLEOTIDE SEQUENCE</scope>
</reference>
<accession>A0A8T0FAV4</accession>
<dbReference type="InterPro" id="IPR026085">
    <property type="entry name" value="ATF7-int"/>
</dbReference>
<evidence type="ECO:0000313" key="2">
    <source>
        <dbReference type="EMBL" id="KAF8788394.1"/>
    </source>
</evidence>
<protein>
    <submittedName>
        <fullName evidence="2">Activating transcription factor 7-interacting like protein</fullName>
    </submittedName>
</protein>
<dbReference type="InterPro" id="IPR056565">
    <property type="entry name" value="Fn3_ATF7IP"/>
</dbReference>
<dbReference type="Pfam" id="PF16794">
    <property type="entry name" value="fn3_4"/>
    <property type="match status" value="1"/>
</dbReference>
<evidence type="ECO:0000259" key="1">
    <source>
        <dbReference type="Pfam" id="PF16794"/>
    </source>
</evidence>
<dbReference type="GO" id="GO:0005634">
    <property type="term" value="C:nucleus"/>
    <property type="evidence" value="ECO:0007669"/>
    <property type="project" value="TreeGrafter"/>
</dbReference>
<dbReference type="EMBL" id="JABXBU010000015">
    <property type="protein sequence ID" value="KAF8788394.1"/>
    <property type="molecule type" value="Genomic_DNA"/>
</dbReference>
<dbReference type="PANTHER" id="PTHR23210">
    <property type="entry name" value="ACTIVATING TRANSCRIPTION FACTOR 7 INTERACTING PROTEIN"/>
    <property type="match status" value="1"/>
</dbReference>
<dbReference type="GO" id="GO:0006355">
    <property type="term" value="P:regulation of DNA-templated transcription"/>
    <property type="evidence" value="ECO:0007669"/>
    <property type="project" value="TreeGrafter"/>
</dbReference>